<dbReference type="Proteomes" id="UP000198541">
    <property type="component" value="Unassembled WGS sequence"/>
</dbReference>
<evidence type="ECO:0000256" key="2">
    <source>
        <dbReference type="ARBA" id="ARBA00005517"/>
    </source>
</evidence>
<dbReference type="RefSeq" id="WP_092533638.1">
    <property type="nucleotide sequence ID" value="NZ_FNIM01000002.1"/>
</dbReference>
<accession>A0A1H0AQ20</accession>
<keyword evidence="3 6" id="KW-0663">Pyridoxal phosphate</keyword>
<proteinExistence type="inferred from homology"/>
<dbReference type="InterPro" id="IPR029144">
    <property type="entry name" value="Thr_synth_N"/>
</dbReference>
<dbReference type="InterPro" id="IPR004450">
    <property type="entry name" value="Thr_synthase-like"/>
</dbReference>
<dbReference type="Pfam" id="PF24857">
    <property type="entry name" value="THR4_C"/>
    <property type="match status" value="1"/>
</dbReference>
<dbReference type="InterPro" id="IPR036052">
    <property type="entry name" value="TrpB-like_PALP_sf"/>
</dbReference>
<comment type="similarity">
    <text evidence="2">Belongs to the threonine synthase family.</text>
</comment>
<sequence length="496" mass="53153">MQHRTQDTSYISTRGGMAPTGFLDVLLSGLAPDGGLAVPAAVPRITATTLEDWRPLSYPELAAEVIGLYATDIPAADLRALTAAAYGPERFPAPVVPLRPLDDVAEGLTLVGLSEGPTMAFKDLAMQFLGQAIPYTLSREGRVLNILGATSGDTGSAAEHAFRGRDGVSVFMLSPQGRMSDVQRAQMYSLADPNIHNIAVEGVFDDCQNLVKAINSDPAFKSRYAIGAVNSINFGRIAAQVVYYVWAWLRASDGVAGGDAAAGSGGGDSAIEPSSFRVDVAVPSGNFGNIYAGHLARTMGVPIRRLILATNENNVLDEFFSTGIYRPRSSVQTLATSSPSMDISKASNLERFVWTLLGPEEFQSRWPELERTGVLDLSDQQARLDEDYGFVSGTSTHADRLAAIRRVHEATGTPIDPHTADGVTVALRVMERGFPTLVLETARPEKFPETVAEALGAPRPVPEAIRRLLDAEQHVVDVPCDESRLRALIAADALRP</sequence>
<evidence type="ECO:0000313" key="8">
    <source>
        <dbReference type="EMBL" id="SDN35632.1"/>
    </source>
</evidence>
<dbReference type="InterPro" id="IPR051166">
    <property type="entry name" value="Threonine_Synthase"/>
</dbReference>
<dbReference type="AlphaFoldDB" id="A0A1H0AQ20"/>
<evidence type="ECO:0000256" key="6">
    <source>
        <dbReference type="PIRSR" id="PIRSR604450-51"/>
    </source>
</evidence>
<dbReference type="CDD" id="cd01560">
    <property type="entry name" value="Thr-synth_2"/>
    <property type="match status" value="1"/>
</dbReference>
<dbReference type="SUPFAM" id="SSF53686">
    <property type="entry name" value="Tryptophan synthase beta subunit-like PLP-dependent enzymes"/>
    <property type="match status" value="1"/>
</dbReference>
<dbReference type="GO" id="GO:0004795">
    <property type="term" value="F:threonine synthase activity"/>
    <property type="evidence" value="ECO:0007669"/>
    <property type="project" value="UniProtKB-UniRule"/>
</dbReference>
<dbReference type="EMBL" id="FNIM01000002">
    <property type="protein sequence ID" value="SDN35632.1"/>
    <property type="molecule type" value="Genomic_DNA"/>
</dbReference>
<organism evidence="8 9">
    <name type="scientific">Actinomyces ruminicola</name>
    <dbReference type="NCBI Taxonomy" id="332524"/>
    <lineage>
        <taxon>Bacteria</taxon>
        <taxon>Bacillati</taxon>
        <taxon>Actinomycetota</taxon>
        <taxon>Actinomycetes</taxon>
        <taxon>Actinomycetales</taxon>
        <taxon>Actinomycetaceae</taxon>
        <taxon>Actinomyces</taxon>
    </lineage>
</organism>
<dbReference type="InterPro" id="IPR037158">
    <property type="entry name" value="Thr_synth_N_sf"/>
</dbReference>
<evidence type="ECO:0000256" key="5">
    <source>
        <dbReference type="NCBIfam" id="TIGR00260"/>
    </source>
</evidence>
<gene>
    <name evidence="8" type="ORF">SAMN05216355_10272</name>
</gene>
<dbReference type="NCBIfam" id="TIGR00260">
    <property type="entry name" value="thrC"/>
    <property type="match status" value="1"/>
</dbReference>
<evidence type="ECO:0000259" key="7">
    <source>
        <dbReference type="Pfam" id="PF14821"/>
    </source>
</evidence>
<keyword evidence="4" id="KW-0456">Lyase</keyword>
<dbReference type="Gene3D" id="3.90.1380.10">
    <property type="entry name" value="Threonine synthase, N-terminal domain"/>
    <property type="match status" value="1"/>
</dbReference>
<evidence type="ECO:0000256" key="3">
    <source>
        <dbReference type="ARBA" id="ARBA00022898"/>
    </source>
</evidence>
<name>A0A1H0AQ20_9ACTO</name>
<dbReference type="EC" id="4.2.3.1" evidence="5"/>
<dbReference type="GO" id="GO:0009088">
    <property type="term" value="P:threonine biosynthetic process"/>
    <property type="evidence" value="ECO:0007669"/>
    <property type="project" value="UniProtKB-UniRule"/>
</dbReference>
<dbReference type="PANTHER" id="PTHR42690:SF1">
    <property type="entry name" value="THREONINE SYNTHASE-LIKE 2"/>
    <property type="match status" value="1"/>
</dbReference>
<evidence type="ECO:0000313" key="9">
    <source>
        <dbReference type="Proteomes" id="UP000198541"/>
    </source>
</evidence>
<keyword evidence="9" id="KW-1185">Reference proteome</keyword>
<evidence type="ECO:0000256" key="1">
    <source>
        <dbReference type="ARBA" id="ARBA00001933"/>
    </source>
</evidence>
<reference evidence="9" key="1">
    <citation type="submission" date="2016-10" db="EMBL/GenBank/DDBJ databases">
        <authorList>
            <person name="Varghese N."/>
            <person name="Submissions S."/>
        </authorList>
    </citation>
    <scope>NUCLEOTIDE SEQUENCE [LARGE SCALE GENOMIC DNA]</scope>
    <source>
        <strain evidence="9">DSM 27982</strain>
    </source>
</reference>
<dbReference type="Pfam" id="PF14821">
    <property type="entry name" value="Thr_synth_N"/>
    <property type="match status" value="1"/>
</dbReference>
<feature type="domain" description="Threonine synthase N-terminal" evidence="7">
    <location>
        <begin position="10"/>
        <end position="86"/>
    </location>
</feature>
<dbReference type="Gene3D" id="3.40.50.1100">
    <property type="match status" value="2"/>
</dbReference>
<comment type="cofactor">
    <cofactor evidence="1 6">
        <name>pyridoxal 5'-phosphate</name>
        <dbReference type="ChEBI" id="CHEBI:597326"/>
    </cofactor>
</comment>
<dbReference type="STRING" id="332524.SAMN04487766_1232"/>
<protein>
    <recommendedName>
        <fullName evidence="5">Threonine synthase</fullName>
        <ecNumber evidence="5">4.2.3.1</ecNumber>
    </recommendedName>
</protein>
<evidence type="ECO:0000256" key="4">
    <source>
        <dbReference type="ARBA" id="ARBA00023239"/>
    </source>
</evidence>
<dbReference type="PANTHER" id="PTHR42690">
    <property type="entry name" value="THREONINE SYNTHASE FAMILY MEMBER"/>
    <property type="match status" value="1"/>
</dbReference>
<feature type="modified residue" description="N6-(pyridoxal phosphate)lysine" evidence="6">
    <location>
        <position position="122"/>
    </location>
</feature>